<dbReference type="EMBL" id="CAKOGP040001112">
    <property type="protein sequence ID" value="CAJ1942132.1"/>
    <property type="molecule type" value="Genomic_DNA"/>
</dbReference>
<comment type="caution">
    <text evidence="1">The sequence shown here is derived from an EMBL/GenBank/DDBJ whole genome shotgun (WGS) entry which is preliminary data.</text>
</comment>
<gene>
    <name evidence="1" type="ORF">CYCCA115_LOCUS7794</name>
</gene>
<reference evidence="1" key="1">
    <citation type="submission" date="2023-08" db="EMBL/GenBank/DDBJ databases">
        <authorList>
            <person name="Audoor S."/>
            <person name="Bilcke G."/>
        </authorList>
    </citation>
    <scope>NUCLEOTIDE SEQUENCE</scope>
</reference>
<name>A0AAD2FLN9_9STRA</name>
<dbReference type="Pfam" id="PF03133">
    <property type="entry name" value="TTL"/>
    <property type="match status" value="1"/>
</dbReference>
<dbReference type="Gene3D" id="3.30.470.20">
    <property type="entry name" value="ATP-grasp fold, B domain"/>
    <property type="match status" value="1"/>
</dbReference>
<protein>
    <submittedName>
        <fullName evidence="1">Uncharacterized protein</fullName>
    </submittedName>
</protein>
<dbReference type="AlphaFoldDB" id="A0AAD2FLN9"/>
<sequence length="368" mass="40835">MCRVLFQGPLFGRLTKAGRDYLLKNGWQVLLENNNDDADNFNIAAVPLGTQRLGFVWPTKTGPQFQIDDATAAHIRPFPKHMTDIFDDKLQLAEALKGTTLAPPCLLQPLVPKTIDPQKLYFVKHRYGAQGKSVYVYSKDDLLAWHGRSQNPQEFVIQEEILPALHEGRKFVLRCHLLLVQNRDGNNDIHGSHGSHDIPSTVAGFVHKTSIICQHHTTRYQKGISEKSSQVSQAGKKHPAPILFQDLPSDHPCANAYDQIFHSCQTLCSTVPISSSGTTNATTTTTPPPTSLAPETTCFGLFGLDLMMDSDGDIKVCEVNSHPALGWGTMSKVPQEVFERLIEETLSLLLQNSDPEYAESNFDKLGTY</sequence>
<keyword evidence="2" id="KW-1185">Reference proteome</keyword>
<dbReference type="SUPFAM" id="SSF56059">
    <property type="entry name" value="Glutathione synthetase ATP-binding domain-like"/>
    <property type="match status" value="1"/>
</dbReference>
<dbReference type="Proteomes" id="UP001295423">
    <property type="component" value="Unassembled WGS sequence"/>
</dbReference>
<organism evidence="1 2">
    <name type="scientific">Cylindrotheca closterium</name>
    <dbReference type="NCBI Taxonomy" id="2856"/>
    <lineage>
        <taxon>Eukaryota</taxon>
        <taxon>Sar</taxon>
        <taxon>Stramenopiles</taxon>
        <taxon>Ochrophyta</taxon>
        <taxon>Bacillariophyta</taxon>
        <taxon>Bacillariophyceae</taxon>
        <taxon>Bacillariophycidae</taxon>
        <taxon>Bacillariales</taxon>
        <taxon>Bacillariaceae</taxon>
        <taxon>Cylindrotheca</taxon>
    </lineage>
</organism>
<accession>A0AAD2FLN9</accession>
<dbReference type="InterPro" id="IPR004344">
    <property type="entry name" value="TTL/TTLL_fam"/>
</dbReference>
<evidence type="ECO:0000313" key="1">
    <source>
        <dbReference type="EMBL" id="CAJ1942132.1"/>
    </source>
</evidence>
<proteinExistence type="predicted"/>
<evidence type="ECO:0000313" key="2">
    <source>
        <dbReference type="Proteomes" id="UP001295423"/>
    </source>
</evidence>